<sequence>MTTTRCSECGGQVSSRLADCPHCGGVIDHQVACADCGEGFAASLVACPVCGGPVAGDEKSLVRYAPVQIDKFVVLFVATLGIYGLVWFYRNWRYIKTNEDTTIWPWARALFSPFWYYPMLKRLDVQRKGLLATVYFVLSIPSLARSDPAASTSLNVLFLTLGIAVLSLLTLIPAVKAINNLNQGSKASHPSFGWRGRNFVVLVIGLLFLLLWAWGSSLTTDVESVRFVFQTG</sequence>
<evidence type="ECO:0000256" key="1">
    <source>
        <dbReference type="SAM" id="Phobius"/>
    </source>
</evidence>
<keyword evidence="1" id="KW-0812">Transmembrane</keyword>
<keyword evidence="1" id="KW-0472">Membrane</keyword>
<feature type="transmembrane region" description="Helical" evidence="1">
    <location>
        <begin position="72"/>
        <end position="89"/>
    </location>
</feature>
<evidence type="ECO:0000313" key="2">
    <source>
        <dbReference type="EMBL" id="SVC46806.1"/>
    </source>
</evidence>
<gene>
    <name evidence="2" type="ORF">METZ01_LOCUS299660</name>
</gene>
<dbReference type="EMBL" id="UINC01092858">
    <property type="protein sequence ID" value="SVC46806.1"/>
    <property type="molecule type" value="Genomic_DNA"/>
</dbReference>
<accession>A0A382MDC9</accession>
<evidence type="ECO:0008006" key="3">
    <source>
        <dbReference type="Google" id="ProtNLM"/>
    </source>
</evidence>
<proteinExistence type="predicted"/>
<feature type="transmembrane region" description="Helical" evidence="1">
    <location>
        <begin position="199"/>
        <end position="215"/>
    </location>
</feature>
<dbReference type="AlphaFoldDB" id="A0A382MDC9"/>
<keyword evidence="1" id="KW-1133">Transmembrane helix</keyword>
<name>A0A382MDC9_9ZZZZ</name>
<reference evidence="2" key="1">
    <citation type="submission" date="2018-05" db="EMBL/GenBank/DDBJ databases">
        <authorList>
            <person name="Lanie J.A."/>
            <person name="Ng W.-L."/>
            <person name="Kazmierczak K.M."/>
            <person name="Andrzejewski T.M."/>
            <person name="Davidsen T.M."/>
            <person name="Wayne K.J."/>
            <person name="Tettelin H."/>
            <person name="Glass J.I."/>
            <person name="Rusch D."/>
            <person name="Podicherti R."/>
            <person name="Tsui H.-C.T."/>
            <person name="Winkler M.E."/>
        </authorList>
    </citation>
    <scope>NUCLEOTIDE SEQUENCE</scope>
</reference>
<feature type="transmembrane region" description="Helical" evidence="1">
    <location>
        <begin position="156"/>
        <end position="178"/>
    </location>
</feature>
<organism evidence="2">
    <name type="scientific">marine metagenome</name>
    <dbReference type="NCBI Taxonomy" id="408172"/>
    <lineage>
        <taxon>unclassified sequences</taxon>
        <taxon>metagenomes</taxon>
        <taxon>ecological metagenomes</taxon>
    </lineage>
</organism>
<protein>
    <recommendedName>
        <fullName evidence="3">DUF4234 domain-containing protein</fullName>
    </recommendedName>
</protein>